<feature type="transmembrane region" description="Helical" evidence="6">
    <location>
        <begin position="290"/>
        <end position="308"/>
    </location>
</feature>
<feature type="transmembrane region" description="Helical" evidence="6">
    <location>
        <begin position="107"/>
        <end position="129"/>
    </location>
</feature>
<dbReference type="CDD" id="cd17388">
    <property type="entry name" value="MFS_TetA"/>
    <property type="match status" value="1"/>
</dbReference>
<dbReference type="InterPro" id="IPR011701">
    <property type="entry name" value="MFS"/>
</dbReference>
<dbReference type="Gene3D" id="1.20.1250.20">
    <property type="entry name" value="MFS general substrate transporter like domains"/>
    <property type="match status" value="1"/>
</dbReference>
<evidence type="ECO:0000259" key="7">
    <source>
        <dbReference type="PROSITE" id="PS50850"/>
    </source>
</evidence>
<sequence length="422" mass="44471">MTPIPPPAARKAALAFIFVTVLIDVLAFGVIIPVLPHLVQQMVGGELSTAAYWTGVFAFAFSLVQFFSAPVQGALSDRFGRRPVILLSCLGLGADFVFMALAPSLGWLFAGRLISAITSASFTTANAYIADVLPPERRAKGFGMIGAAFGLGFIVGPLLGGVLGGIDHRLPFWCAAGLALLNFLYGLFVLPESLPRERRSPRFDWRHARPLGGVQMLREHRAIWGLVAVVFIANFAHYVYPSTFVLFADAAFGWKERQAGYVLAAVGVLSVIVNVAVVGRLVKALGERRALLLGLSCGTLGFLLYGLAGQGWLFLLGLPISALWAVAGPATMALITRQVPANEQGRIQGSLSSLVSLAGIVAPATFAGAFGFFISPQAPLRLPGVAFLLAAGLLALAALVARRYAPDPAAQAPLPAPADALE</sequence>
<evidence type="ECO:0000256" key="6">
    <source>
        <dbReference type="SAM" id="Phobius"/>
    </source>
</evidence>
<dbReference type="SUPFAM" id="SSF103473">
    <property type="entry name" value="MFS general substrate transporter"/>
    <property type="match status" value="1"/>
</dbReference>
<protein>
    <submittedName>
        <fullName evidence="8">DHA1 family tetracycline resistance protein-like MFS transporter</fullName>
    </submittedName>
</protein>
<proteinExistence type="predicted"/>
<dbReference type="InterPro" id="IPR001958">
    <property type="entry name" value="Tet-R_TetA/multi-R_MdtG-like"/>
</dbReference>
<dbReference type="GO" id="GO:0016020">
    <property type="term" value="C:membrane"/>
    <property type="evidence" value="ECO:0007669"/>
    <property type="project" value="UniProtKB-SubCell"/>
</dbReference>
<evidence type="ECO:0000256" key="5">
    <source>
        <dbReference type="ARBA" id="ARBA00023136"/>
    </source>
</evidence>
<evidence type="ECO:0000313" key="9">
    <source>
        <dbReference type="Proteomes" id="UP000295414"/>
    </source>
</evidence>
<feature type="transmembrane region" description="Helical" evidence="6">
    <location>
        <begin position="83"/>
        <end position="101"/>
    </location>
</feature>
<dbReference type="Pfam" id="PF07690">
    <property type="entry name" value="MFS_1"/>
    <property type="match status" value="1"/>
</dbReference>
<keyword evidence="9" id="KW-1185">Reference proteome</keyword>
<keyword evidence="4 6" id="KW-1133">Transmembrane helix</keyword>
<dbReference type="PROSITE" id="PS50850">
    <property type="entry name" value="MFS"/>
    <property type="match status" value="1"/>
</dbReference>
<keyword evidence="5 6" id="KW-0472">Membrane</keyword>
<feature type="domain" description="Major facilitator superfamily (MFS) profile" evidence="7">
    <location>
        <begin position="13"/>
        <end position="409"/>
    </location>
</feature>
<evidence type="ECO:0000256" key="3">
    <source>
        <dbReference type="ARBA" id="ARBA00022692"/>
    </source>
</evidence>
<comment type="caution">
    <text evidence="8">The sequence shown here is derived from an EMBL/GenBank/DDBJ whole genome shotgun (WGS) entry which is preliminary data.</text>
</comment>
<dbReference type="GO" id="GO:0022857">
    <property type="term" value="F:transmembrane transporter activity"/>
    <property type="evidence" value="ECO:0007669"/>
    <property type="project" value="InterPro"/>
</dbReference>
<feature type="transmembrane region" description="Helical" evidence="6">
    <location>
        <begin position="260"/>
        <end position="278"/>
    </location>
</feature>
<dbReference type="RefSeq" id="WP_240311045.1">
    <property type="nucleotide sequence ID" value="NZ_QLKV01000002.1"/>
</dbReference>
<accession>A0A4R3N9P9</accession>
<evidence type="ECO:0000256" key="2">
    <source>
        <dbReference type="ARBA" id="ARBA00022448"/>
    </source>
</evidence>
<dbReference type="InterPro" id="IPR020846">
    <property type="entry name" value="MFS_dom"/>
</dbReference>
<name>A0A4R3N9P9_9GAMM</name>
<feature type="transmembrane region" description="Helical" evidence="6">
    <location>
        <begin position="12"/>
        <end position="35"/>
    </location>
</feature>
<comment type="subcellular location">
    <subcellularLocation>
        <location evidence="1">Membrane</location>
        <topology evidence="1">Multi-pass membrane protein</topology>
    </subcellularLocation>
</comment>
<dbReference type="EMBL" id="SMAP01000002">
    <property type="protein sequence ID" value="TCT25292.1"/>
    <property type="molecule type" value="Genomic_DNA"/>
</dbReference>
<reference evidence="8 9" key="1">
    <citation type="submission" date="2019-03" db="EMBL/GenBank/DDBJ databases">
        <title>Genomic Encyclopedia of Type Strains, Phase IV (KMG-IV): sequencing the most valuable type-strain genomes for metagenomic binning, comparative biology and taxonomic classification.</title>
        <authorList>
            <person name="Goeker M."/>
        </authorList>
    </citation>
    <scope>NUCLEOTIDE SEQUENCE [LARGE SCALE GENOMIC DNA]</scope>
    <source>
        <strain evidence="8 9">DSM 13605</strain>
    </source>
</reference>
<organism evidence="8 9">
    <name type="scientific">Thermomonas haemolytica</name>
    <dbReference type="NCBI Taxonomy" id="141949"/>
    <lineage>
        <taxon>Bacteria</taxon>
        <taxon>Pseudomonadati</taxon>
        <taxon>Pseudomonadota</taxon>
        <taxon>Gammaproteobacteria</taxon>
        <taxon>Lysobacterales</taxon>
        <taxon>Lysobacteraceae</taxon>
        <taxon>Thermomonas</taxon>
    </lineage>
</organism>
<gene>
    <name evidence="8" type="ORF">EDC34_102180</name>
</gene>
<feature type="transmembrane region" description="Helical" evidence="6">
    <location>
        <begin position="141"/>
        <end position="164"/>
    </location>
</feature>
<evidence type="ECO:0000313" key="8">
    <source>
        <dbReference type="EMBL" id="TCT25292.1"/>
    </source>
</evidence>
<dbReference type="InterPro" id="IPR036259">
    <property type="entry name" value="MFS_trans_sf"/>
</dbReference>
<keyword evidence="3 6" id="KW-0812">Transmembrane</keyword>
<evidence type="ECO:0000256" key="1">
    <source>
        <dbReference type="ARBA" id="ARBA00004141"/>
    </source>
</evidence>
<keyword evidence="2" id="KW-0813">Transport</keyword>
<feature type="transmembrane region" description="Helical" evidence="6">
    <location>
        <begin position="170"/>
        <end position="190"/>
    </location>
</feature>
<feature type="transmembrane region" description="Helical" evidence="6">
    <location>
        <begin position="380"/>
        <end position="401"/>
    </location>
</feature>
<dbReference type="Proteomes" id="UP000295414">
    <property type="component" value="Unassembled WGS sequence"/>
</dbReference>
<evidence type="ECO:0000256" key="4">
    <source>
        <dbReference type="ARBA" id="ARBA00022989"/>
    </source>
</evidence>
<feature type="transmembrane region" description="Helical" evidence="6">
    <location>
        <begin position="314"/>
        <end position="334"/>
    </location>
</feature>
<dbReference type="PANTHER" id="PTHR23504:SF15">
    <property type="entry name" value="MAJOR FACILITATOR SUPERFAMILY (MFS) PROFILE DOMAIN-CONTAINING PROTEIN"/>
    <property type="match status" value="1"/>
</dbReference>
<feature type="transmembrane region" description="Helical" evidence="6">
    <location>
        <begin position="354"/>
        <end position="374"/>
    </location>
</feature>
<dbReference type="PRINTS" id="PR01035">
    <property type="entry name" value="TCRTETA"/>
</dbReference>
<feature type="transmembrane region" description="Helical" evidence="6">
    <location>
        <begin position="50"/>
        <end position="71"/>
    </location>
</feature>
<dbReference type="PANTHER" id="PTHR23504">
    <property type="entry name" value="MAJOR FACILITATOR SUPERFAMILY DOMAIN-CONTAINING PROTEIN 10"/>
    <property type="match status" value="1"/>
</dbReference>
<feature type="transmembrane region" description="Helical" evidence="6">
    <location>
        <begin position="222"/>
        <end position="240"/>
    </location>
</feature>
<dbReference type="AlphaFoldDB" id="A0A4R3N9P9"/>